<protein>
    <recommendedName>
        <fullName evidence="5">L-rhamnose mutarotase</fullName>
        <ecNumber evidence="5">5.1.3.32</ecNumber>
    </recommendedName>
</protein>
<dbReference type="GO" id="GO:0019301">
    <property type="term" value="P:rhamnose catabolic process"/>
    <property type="evidence" value="ECO:0007669"/>
    <property type="project" value="UniProtKB-UniRule"/>
</dbReference>
<dbReference type="Gene3D" id="3.30.70.100">
    <property type="match status" value="1"/>
</dbReference>
<accession>A0A1V6C9P9</accession>
<evidence type="ECO:0000256" key="2">
    <source>
        <dbReference type="ARBA" id="ARBA00023235"/>
    </source>
</evidence>
<dbReference type="PANTHER" id="PTHR34389">
    <property type="entry name" value="L-RHAMNOSE MUTAROTASE"/>
    <property type="match status" value="1"/>
</dbReference>
<dbReference type="PANTHER" id="PTHR34389:SF2">
    <property type="entry name" value="L-RHAMNOSE MUTAROTASE"/>
    <property type="match status" value="1"/>
</dbReference>
<dbReference type="SUPFAM" id="SSF54909">
    <property type="entry name" value="Dimeric alpha+beta barrel"/>
    <property type="match status" value="1"/>
</dbReference>
<comment type="caution">
    <text evidence="6">The sequence shown here is derived from an EMBL/GenBank/DDBJ whole genome shotgun (WGS) entry which is preliminary data.</text>
</comment>
<dbReference type="EC" id="5.1.3.32" evidence="5"/>
<keyword evidence="2 6" id="KW-0413">Isomerase</keyword>
<dbReference type="AlphaFoldDB" id="A0A1V6C9P9"/>
<name>A0A1V6C9P9_UNCT6</name>
<keyword evidence="3" id="KW-0119">Carbohydrate metabolism</keyword>
<reference evidence="6" key="1">
    <citation type="submission" date="2017-02" db="EMBL/GenBank/DDBJ databases">
        <title>Delving into the versatile metabolic prowess of the omnipresent phylum Bacteroidetes.</title>
        <authorList>
            <person name="Nobu M.K."/>
            <person name="Mei R."/>
            <person name="Narihiro T."/>
            <person name="Kuroda K."/>
            <person name="Liu W.-T."/>
        </authorList>
    </citation>
    <scope>NUCLEOTIDE SEQUENCE</scope>
    <source>
        <strain evidence="6">ADurb.Bin131</strain>
    </source>
</reference>
<evidence type="ECO:0000313" key="6">
    <source>
        <dbReference type="EMBL" id="OQB73615.1"/>
    </source>
</evidence>
<dbReference type="InterPro" id="IPR013448">
    <property type="entry name" value="L-rhamnose_mutarotase"/>
</dbReference>
<dbReference type="EMBL" id="MWDQ01000073">
    <property type="protein sequence ID" value="OQB73615.1"/>
    <property type="molecule type" value="Genomic_DNA"/>
</dbReference>
<dbReference type="GO" id="GO:0005737">
    <property type="term" value="C:cytoplasm"/>
    <property type="evidence" value="ECO:0007669"/>
    <property type="project" value="InterPro"/>
</dbReference>
<dbReference type="GO" id="GO:0062192">
    <property type="term" value="F:L-rhamnose mutarotase activity"/>
    <property type="evidence" value="ECO:0007669"/>
    <property type="project" value="UniProtKB-UniRule"/>
</dbReference>
<evidence type="ECO:0000256" key="4">
    <source>
        <dbReference type="ARBA" id="ARBA00023308"/>
    </source>
</evidence>
<evidence type="ECO:0000256" key="5">
    <source>
        <dbReference type="NCBIfam" id="TIGR02625"/>
    </source>
</evidence>
<gene>
    <name evidence="6" type="primary">rhaM</name>
    <name evidence="6" type="ORF">BWX89_00872</name>
</gene>
<sequence length="104" mass="12648">MIRKAFVMSVHAGYEQEYKNRHNPIWKELEEEIHRHGGRKYSIFLDRITKTLFAYIEIEDEQLWKKIDETPVCKRWHAYMKEIMPSNPDDTPVSRDLEEVFHID</sequence>
<dbReference type="Pfam" id="PF05336">
    <property type="entry name" value="rhaM"/>
    <property type="match status" value="1"/>
</dbReference>
<dbReference type="Proteomes" id="UP000485562">
    <property type="component" value="Unassembled WGS sequence"/>
</dbReference>
<keyword evidence="4" id="KW-0684">Rhamnose metabolism</keyword>
<dbReference type="InterPro" id="IPR008000">
    <property type="entry name" value="Rham/fucose_mutarotase"/>
</dbReference>
<dbReference type="HAMAP" id="MF_01663">
    <property type="entry name" value="L_rham_rotase"/>
    <property type="match status" value="1"/>
</dbReference>
<evidence type="ECO:0000256" key="3">
    <source>
        <dbReference type="ARBA" id="ARBA00023277"/>
    </source>
</evidence>
<proteinExistence type="inferred from homology"/>
<evidence type="ECO:0000256" key="1">
    <source>
        <dbReference type="ARBA" id="ARBA00022490"/>
    </source>
</evidence>
<dbReference type="NCBIfam" id="TIGR02625">
    <property type="entry name" value="YiiL_rotase"/>
    <property type="match status" value="1"/>
</dbReference>
<keyword evidence="1" id="KW-0963">Cytoplasm</keyword>
<dbReference type="InterPro" id="IPR011008">
    <property type="entry name" value="Dimeric_a/b-barrel"/>
</dbReference>
<organism evidence="6">
    <name type="scientific">candidate division TA06 bacterium ADurb.Bin131</name>
    <dbReference type="NCBI Taxonomy" id="1852827"/>
    <lineage>
        <taxon>Bacteria</taxon>
        <taxon>Bacteria division TA06</taxon>
    </lineage>
</organism>